<keyword evidence="6 7" id="KW-0472">Membrane</keyword>
<name>A0A501WXK0_9RHOB</name>
<evidence type="ECO:0000256" key="1">
    <source>
        <dbReference type="ARBA" id="ARBA00004651"/>
    </source>
</evidence>
<feature type="transmembrane region" description="Helical" evidence="7">
    <location>
        <begin position="112"/>
        <end position="137"/>
    </location>
</feature>
<accession>A0A501WXK0</accession>
<dbReference type="PANTHER" id="PTHR33932">
    <property type="entry name" value="NA(+)/H(+) ANTIPORTER SUBUNIT B"/>
    <property type="match status" value="1"/>
</dbReference>
<evidence type="ECO:0000256" key="2">
    <source>
        <dbReference type="ARBA" id="ARBA00009425"/>
    </source>
</evidence>
<feature type="transmembrane region" description="Helical" evidence="7">
    <location>
        <begin position="12"/>
        <end position="29"/>
    </location>
</feature>
<dbReference type="RefSeq" id="WP_140453419.1">
    <property type="nucleotide sequence ID" value="NZ_VFRP01000004.1"/>
</dbReference>
<keyword evidence="4 7" id="KW-0812">Transmembrane</keyword>
<evidence type="ECO:0000256" key="7">
    <source>
        <dbReference type="SAM" id="Phobius"/>
    </source>
</evidence>
<protein>
    <submittedName>
        <fullName evidence="9">Na(+)/H(+) antiporter subunit B</fullName>
    </submittedName>
</protein>
<dbReference type="Pfam" id="PF04039">
    <property type="entry name" value="MnhB"/>
    <property type="match status" value="1"/>
</dbReference>
<dbReference type="EMBL" id="VFRP01000004">
    <property type="protein sequence ID" value="TPE52177.1"/>
    <property type="molecule type" value="Genomic_DNA"/>
</dbReference>
<feature type="transmembrane region" description="Helical" evidence="7">
    <location>
        <begin position="35"/>
        <end position="56"/>
    </location>
</feature>
<dbReference type="InterPro" id="IPR007182">
    <property type="entry name" value="MnhB"/>
</dbReference>
<comment type="caution">
    <text evidence="9">The sequence shown here is derived from an EMBL/GenBank/DDBJ whole genome shotgun (WGS) entry which is preliminary data.</text>
</comment>
<keyword evidence="5 7" id="KW-1133">Transmembrane helix</keyword>
<comment type="similarity">
    <text evidence="2">Belongs to the CPA3 antiporters (TC 2.A.63) subunit B family.</text>
</comment>
<proteinExistence type="inferred from homology"/>
<sequence length="161" mass="16978">MNSLILSTAARFLIPVILALSLFIFWRGHNEPGGGFIGGLLAATAFALLAKASGTAKARRTLYLRPRAIAAFGLGCALVGGIWGGLATGAFLKGMWPFLTIDAEGHKHGLPFGSIMLFDFGVYLVVLGTVTGILFALEDSLAEDAAGAEDVPLDKEDGRWR</sequence>
<evidence type="ECO:0000256" key="3">
    <source>
        <dbReference type="ARBA" id="ARBA00022475"/>
    </source>
</evidence>
<dbReference type="PANTHER" id="PTHR33932:SF4">
    <property type="entry name" value="NA(+)_H(+) ANTIPORTER SUBUNIT B"/>
    <property type="match status" value="1"/>
</dbReference>
<keyword evidence="3" id="KW-1003">Cell membrane</keyword>
<dbReference type="Proteomes" id="UP000319255">
    <property type="component" value="Unassembled WGS sequence"/>
</dbReference>
<evidence type="ECO:0000313" key="9">
    <source>
        <dbReference type="EMBL" id="TPE52177.1"/>
    </source>
</evidence>
<dbReference type="OrthoDB" id="9798859at2"/>
<gene>
    <name evidence="9" type="ORF">FJM51_07075</name>
</gene>
<evidence type="ECO:0000256" key="5">
    <source>
        <dbReference type="ARBA" id="ARBA00022989"/>
    </source>
</evidence>
<evidence type="ECO:0000259" key="8">
    <source>
        <dbReference type="Pfam" id="PF04039"/>
    </source>
</evidence>
<keyword evidence="10" id="KW-1185">Reference proteome</keyword>
<feature type="domain" description="Na+/H+ antiporter MnhB subunit-related protein" evidence="8">
    <location>
        <begin position="5"/>
        <end position="131"/>
    </location>
</feature>
<organism evidence="9 10">
    <name type="scientific">Amaricoccus solimangrovi</name>
    <dbReference type="NCBI Taxonomy" id="2589815"/>
    <lineage>
        <taxon>Bacteria</taxon>
        <taxon>Pseudomonadati</taxon>
        <taxon>Pseudomonadota</taxon>
        <taxon>Alphaproteobacteria</taxon>
        <taxon>Rhodobacterales</taxon>
        <taxon>Paracoccaceae</taxon>
        <taxon>Amaricoccus</taxon>
    </lineage>
</organism>
<reference evidence="9 10" key="1">
    <citation type="submission" date="2019-06" db="EMBL/GenBank/DDBJ databases">
        <title>A novel bacterium of genus Amaricoccus, isolated from marine sediment.</title>
        <authorList>
            <person name="Huang H."/>
            <person name="Mo K."/>
            <person name="Hu Y."/>
        </authorList>
    </citation>
    <scope>NUCLEOTIDE SEQUENCE [LARGE SCALE GENOMIC DNA]</scope>
    <source>
        <strain evidence="9 10">HB172011</strain>
    </source>
</reference>
<dbReference type="AlphaFoldDB" id="A0A501WXK0"/>
<evidence type="ECO:0000256" key="6">
    <source>
        <dbReference type="ARBA" id="ARBA00023136"/>
    </source>
</evidence>
<evidence type="ECO:0000313" key="10">
    <source>
        <dbReference type="Proteomes" id="UP000319255"/>
    </source>
</evidence>
<comment type="subcellular location">
    <subcellularLocation>
        <location evidence="1">Cell membrane</location>
        <topology evidence="1">Multi-pass membrane protein</topology>
    </subcellularLocation>
</comment>
<evidence type="ECO:0000256" key="4">
    <source>
        <dbReference type="ARBA" id="ARBA00022692"/>
    </source>
</evidence>
<dbReference type="GO" id="GO:0005886">
    <property type="term" value="C:plasma membrane"/>
    <property type="evidence" value="ECO:0007669"/>
    <property type="project" value="UniProtKB-SubCell"/>
</dbReference>
<feature type="transmembrane region" description="Helical" evidence="7">
    <location>
        <begin position="68"/>
        <end position="92"/>
    </location>
</feature>
<dbReference type="InterPro" id="IPR050622">
    <property type="entry name" value="CPA3_antiporter_subunitB"/>
</dbReference>